<dbReference type="EMBL" id="JAFIQS020000003">
    <property type="protein sequence ID" value="KAH9483625.1"/>
    <property type="molecule type" value="Genomic_DNA"/>
</dbReference>
<proteinExistence type="predicted"/>
<gene>
    <name evidence="1" type="ORF">JR316_0003095</name>
</gene>
<accession>A0ACB8H6J9</accession>
<name>A0ACB8H6J9_PSICU</name>
<sequence length="467" mass="52808">MKSKRVGVRMIKLDSLWESLVWTWRLMRSKLAFPETLADWNLKNSKNYHADFIYDPVGLGNLNPPPFPPAAKVTAYPYARQLPSKAPIPRTLWAPRIWAARDALGRDVIIKVISEVDNPSNELKVMQLLNSKKLRSDPANHAIYALDYITFDKFIFVVMPRWDSCILPEFENVSELMSFAKTVLETFDFLHRNRIVHLDCLPQNIGMNAVLESSETSRRTGLRDPKEVRYALFDFSASEVFPEDTILEEAHTSRRDLNFALHDVPPETISYPFNPFRVDVAFMGTCLQTYVRHLENRIPELGPFFDSLVHVNDPNQLSAKQALARFTDIFNDLSPEVASAPCDGFIWEDGTLTDLQIRLTDECRTVEEKVKRRGQARDRQGNSASEDQPSTLNATNAKPKVKAVFRLWVPEAAVPALGIGLHHCNCTCQREEGGKGEVEGRSTVTPQLRLEGGGKTQPIGDDTDVDV</sequence>
<dbReference type="Proteomes" id="UP000664032">
    <property type="component" value="Unassembled WGS sequence"/>
</dbReference>
<evidence type="ECO:0000313" key="2">
    <source>
        <dbReference type="Proteomes" id="UP000664032"/>
    </source>
</evidence>
<comment type="caution">
    <text evidence="1">The sequence shown here is derived from an EMBL/GenBank/DDBJ whole genome shotgun (WGS) entry which is preliminary data.</text>
</comment>
<reference evidence="1" key="1">
    <citation type="submission" date="2021-10" db="EMBL/GenBank/DDBJ databases">
        <title>Psilocybe cubensis genome.</title>
        <authorList>
            <person name="Mckernan K.J."/>
            <person name="Crawford S."/>
            <person name="Trippe A."/>
            <person name="Kane L.T."/>
            <person name="Mclaughlin S."/>
        </authorList>
    </citation>
    <scope>NUCLEOTIDE SEQUENCE</scope>
    <source>
        <strain evidence="1">MGC-MH-2018</strain>
    </source>
</reference>
<protein>
    <submittedName>
        <fullName evidence="1">Uncharacterized protein</fullName>
    </submittedName>
</protein>
<evidence type="ECO:0000313" key="1">
    <source>
        <dbReference type="EMBL" id="KAH9483625.1"/>
    </source>
</evidence>
<keyword evidence="2" id="KW-1185">Reference proteome</keyword>
<organism evidence="1 2">
    <name type="scientific">Psilocybe cubensis</name>
    <name type="common">Psychedelic mushroom</name>
    <name type="synonym">Stropharia cubensis</name>
    <dbReference type="NCBI Taxonomy" id="181762"/>
    <lineage>
        <taxon>Eukaryota</taxon>
        <taxon>Fungi</taxon>
        <taxon>Dikarya</taxon>
        <taxon>Basidiomycota</taxon>
        <taxon>Agaricomycotina</taxon>
        <taxon>Agaricomycetes</taxon>
        <taxon>Agaricomycetidae</taxon>
        <taxon>Agaricales</taxon>
        <taxon>Agaricineae</taxon>
        <taxon>Strophariaceae</taxon>
        <taxon>Psilocybe</taxon>
    </lineage>
</organism>